<evidence type="ECO:0000256" key="2">
    <source>
        <dbReference type="ARBA" id="ARBA00023015"/>
    </source>
</evidence>
<protein>
    <submittedName>
        <fullName evidence="6">LysR family transcriptional regulator</fullName>
    </submittedName>
</protein>
<sequence>MNLRQIEVFYAVMQAKTVSGAAKRLHVSQPNVTRILSHTEQQLGFALFDRIKGRLVATQEAKTLFLEAEKIYQQVGQFRHLTNKIKQGAQHLRIGAPPILASGMLAPLVAEVCRRNEHSVEVSTANRDQIIEGLIKNELDLAICFAGDSAYPIIEQTILTTQMTALMPSGDDETATVSLDALLQCSRPLVGLDVRDPLGFLLQEALRNIQPNFHPKVSVRSYQMAAEMVRSGAANAVVDPWTAQHYRHHSSVDCVPLVPDLTLSVSMLFSEHYPLSISAKAFAQNLQQRVTL</sequence>
<dbReference type="RefSeq" id="WP_170883660.1">
    <property type="nucleotide sequence ID" value="NZ_JABEYA020000015.1"/>
</dbReference>
<dbReference type="Proteomes" id="UP001238540">
    <property type="component" value="Unassembled WGS sequence"/>
</dbReference>
<dbReference type="SUPFAM" id="SSF46785">
    <property type="entry name" value="Winged helix' DNA-binding domain"/>
    <property type="match status" value="1"/>
</dbReference>
<keyword evidence="3" id="KW-0238">DNA-binding</keyword>
<dbReference type="InterPro" id="IPR005119">
    <property type="entry name" value="LysR_subst-bd"/>
</dbReference>
<dbReference type="SUPFAM" id="SSF53850">
    <property type="entry name" value="Periplasmic binding protein-like II"/>
    <property type="match status" value="1"/>
</dbReference>
<dbReference type="InterPro" id="IPR036390">
    <property type="entry name" value="WH_DNA-bd_sf"/>
</dbReference>
<dbReference type="Pfam" id="PF00126">
    <property type="entry name" value="HTH_1"/>
    <property type="match status" value="1"/>
</dbReference>
<evidence type="ECO:0000313" key="7">
    <source>
        <dbReference type="Proteomes" id="UP001238540"/>
    </source>
</evidence>
<dbReference type="InterPro" id="IPR036388">
    <property type="entry name" value="WH-like_DNA-bd_sf"/>
</dbReference>
<gene>
    <name evidence="6" type="ORF">QWZ16_22900</name>
</gene>
<evidence type="ECO:0000259" key="5">
    <source>
        <dbReference type="PROSITE" id="PS50931"/>
    </source>
</evidence>
<name>A0ABT8BZ60_9VIBR</name>
<keyword evidence="4" id="KW-0804">Transcription</keyword>
<evidence type="ECO:0000256" key="3">
    <source>
        <dbReference type="ARBA" id="ARBA00023125"/>
    </source>
</evidence>
<dbReference type="PANTHER" id="PTHR30427:SF1">
    <property type="entry name" value="TRANSCRIPTIONAL ACTIVATOR PROTEIN LYSR"/>
    <property type="match status" value="1"/>
</dbReference>
<dbReference type="PROSITE" id="PS50931">
    <property type="entry name" value="HTH_LYSR"/>
    <property type="match status" value="1"/>
</dbReference>
<dbReference type="Gene3D" id="1.10.10.10">
    <property type="entry name" value="Winged helix-like DNA-binding domain superfamily/Winged helix DNA-binding domain"/>
    <property type="match status" value="1"/>
</dbReference>
<dbReference type="Gene3D" id="3.40.190.290">
    <property type="match status" value="1"/>
</dbReference>
<dbReference type="Pfam" id="PF03466">
    <property type="entry name" value="LysR_substrate"/>
    <property type="match status" value="1"/>
</dbReference>
<dbReference type="PANTHER" id="PTHR30427">
    <property type="entry name" value="TRANSCRIPTIONAL ACTIVATOR PROTEIN LYSR"/>
    <property type="match status" value="1"/>
</dbReference>
<dbReference type="EMBL" id="JAUFQC010000027">
    <property type="protein sequence ID" value="MDN3612452.1"/>
    <property type="molecule type" value="Genomic_DNA"/>
</dbReference>
<evidence type="ECO:0000256" key="1">
    <source>
        <dbReference type="ARBA" id="ARBA00009437"/>
    </source>
</evidence>
<reference evidence="7" key="1">
    <citation type="journal article" date="2019" name="Int. J. Syst. Evol. Microbiol.">
        <title>The Global Catalogue of Microorganisms (GCM) 10K type strain sequencing project: providing services to taxonomists for standard genome sequencing and annotation.</title>
        <authorList>
            <consortium name="The Broad Institute Genomics Platform"/>
            <consortium name="The Broad Institute Genome Sequencing Center for Infectious Disease"/>
            <person name="Wu L."/>
            <person name="Ma J."/>
        </authorList>
    </citation>
    <scope>NUCLEOTIDE SEQUENCE [LARGE SCALE GENOMIC DNA]</scope>
    <source>
        <strain evidence="7">CECT 7398</strain>
    </source>
</reference>
<comment type="caution">
    <text evidence="6">The sequence shown here is derived from an EMBL/GenBank/DDBJ whole genome shotgun (WGS) entry which is preliminary data.</text>
</comment>
<proteinExistence type="inferred from homology"/>
<organism evidence="6 7">
    <name type="scientific">Vibrio ostreicida</name>
    <dbReference type="NCBI Taxonomy" id="526588"/>
    <lineage>
        <taxon>Bacteria</taxon>
        <taxon>Pseudomonadati</taxon>
        <taxon>Pseudomonadota</taxon>
        <taxon>Gammaproteobacteria</taxon>
        <taxon>Vibrionales</taxon>
        <taxon>Vibrionaceae</taxon>
        <taxon>Vibrio</taxon>
    </lineage>
</organism>
<keyword evidence="2" id="KW-0805">Transcription regulation</keyword>
<evidence type="ECO:0000313" key="6">
    <source>
        <dbReference type="EMBL" id="MDN3612452.1"/>
    </source>
</evidence>
<accession>A0ABT8BZ60</accession>
<dbReference type="InterPro" id="IPR000847">
    <property type="entry name" value="LysR_HTH_N"/>
</dbReference>
<feature type="domain" description="HTH lysR-type" evidence="5">
    <location>
        <begin position="1"/>
        <end position="58"/>
    </location>
</feature>
<comment type="similarity">
    <text evidence="1">Belongs to the LysR transcriptional regulatory family.</text>
</comment>
<keyword evidence="7" id="KW-1185">Reference proteome</keyword>
<evidence type="ECO:0000256" key="4">
    <source>
        <dbReference type="ARBA" id="ARBA00023163"/>
    </source>
</evidence>